<dbReference type="KEGG" id="tfr:BR63_17595"/>
<dbReference type="EMBL" id="CP045798">
    <property type="protein sequence ID" value="QNB47911.1"/>
    <property type="molecule type" value="Genomic_DNA"/>
</dbReference>
<proteinExistence type="predicted"/>
<dbReference type="Proteomes" id="UP000515847">
    <property type="component" value="Chromosome"/>
</dbReference>
<keyword evidence="2" id="KW-1185">Reference proteome</keyword>
<accession>A0A7G6E757</accession>
<sequence>MENFFAKMKEYLRMDTEISFTEFNDYYQQVMDYLKANYEKMEKEDNIKAKFILMILASNSAARAQRKGPEMKKYRKINEKTKFWADAINYRLIQSGMSQSEIDQALDEINKEI</sequence>
<name>A0A7G6E757_THEFR</name>
<dbReference type="AlphaFoldDB" id="A0A7G6E757"/>
<gene>
    <name evidence="1" type="ORF">BR63_17595</name>
</gene>
<dbReference type="RefSeq" id="WP_034424719.1">
    <property type="nucleotide sequence ID" value="NZ_CP045798.1"/>
</dbReference>
<reference evidence="1 2" key="1">
    <citation type="journal article" date="2019" name="Front. Microbiol.">
        <title>Thermoanaerosceptrum fracticalcis gen. nov. sp. nov., a Novel Fumarate-Fermenting Microorganism From a Deep Fractured Carbonate Aquifer of the US Great Basin.</title>
        <authorList>
            <person name="Hamilton-Brehm S.D."/>
            <person name="Stewart L.E."/>
            <person name="Zavarin M."/>
            <person name="Caldwell M."/>
            <person name="Lawson P.A."/>
            <person name="Onstott T.C."/>
            <person name="Grzymski J."/>
            <person name="Neveux I."/>
            <person name="Lollar B.S."/>
            <person name="Russell C.E."/>
            <person name="Moser D.P."/>
        </authorList>
    </citation>
    <scope>NUCLEOTIDE SEQUENCE [LARGE SCALE GENOMIC DNA]</scope>
    <source>
        <strain evidence="1 2">DRI-13</strain>
    </source>
</reference>
<evidence type="ECO:0000313" key="1">
    <source>
        <dbReference type="EMBL" id="QNB47911.1"/>
    </source>
</evidence>
<dbReference type="OrthoDB" id="1787088at2"/>
<organism evidence="1 2">
    <name type="scientific">Thermanaerosceptrum fracticalcis</name>
    <dbReference type="NCBI Taxonomy" id="1712410"/>
    <lineage>
        <taxon>Bacteria</taxon>
        <taxon>Bacillati</taxon>
        <taxon>Bacillota</taxon>
        <taxon>Clostridia</taxon>
        <taxon>Eubacteriales</taxon>
        <taxon>Peptococcaceae</taxon>
        <taxon>Thermanaerosceptrum</taxon>
    </lineage>
</organism>
<evidence type="ECO:0000313" key="2">
    <source>
        <dbReference type="Proteomes" id="UP000515847"/>
    </source>
</evidence>
<protein>
    <submittedName>
        <fullName evidence="1">Uncharacterized protein</fullName>
    </submittedName>
</protein>